<comment type="caution">
    <text evidence="2">The sequence shown here is derived from an EMBL/GenBank/DDBJ whole genome shotgun (WGS) entry which is preliminary data.</text>
</comment>
<feature type="transmembrane region" description="Helical" evidence="1">
    <location>
        <begin position="266"/>
        <end position="283"/>
    </location>
</feature>
<name>A0ABV9NU33_9BACI</name>
<proteinExistence type="predicted"/>
<feature type="transmembrane region" description="Helical" evidence="1">
    <location>
        <begin position="236"/>
        <end position="254"/>
    </location>
</feature>
<protein>
    <submittedName>
        <fullName evidence="2">Sulfite exporter TauE/SafE family protein</fullName>
    </submittedName>
</protein>
<evidence type="ECO:0000313" key="3">
    <source>
        <dbReference type="Proteomes" id="UP001595896"/>
    </source>
</evidence>
<keyword evidence="3" id="KW-1185">Reference proteome</keyword>
<keyword evidence="1" id="KW-0472">Membrane</keyword>
<evidence type="ECO:0000313" key="2">
    <source>
        <dbReference type="EMBL" id="MFC4736913.1"/>
    </source>
</evidence>
<dbReference type="Proteomes" id="UP001595896">
    <property type="component" value="Unassembled WGS sequence"/>
</dbReference>
<keyword evidence="1" id="KW-1133">Transmembrane helix</keyword>
<feature type="transmembrane region" description="Helical" evidence="1">
    <location>
        <begin position="183"/>
        <end position="200"/>
    </location>
</feature>
<evidence type="ECO:0000256" key="1">
    <source>
        <dbReference type="SAM" id="Phobius"/>
    </source>
</evidence>
<keyword evidence="1" id="KW-0812">Transmembrane</keyword>
<sequence>MAMEWCRYIREDKTACTNAAGAATDHPGFGYCADHEWTEAAEADRQTYKELLELGDMPGLDTFLQRKDVHPDLSVGGFPTLLVYAVHAENAEAVYLLLKHGADRRIFRSRLRSEDIVSMVEQGRSDELLAAAETGGKEDSEFFRASASHREDQRVRNQVLRYALPASVLLIASYLFGVVEETGVFFLLAGFTWMIVRLGKGMVQKRRFDYRLPVWTTMAGMLLTSAGTGFTGGWDVLFTAALVFFLGYLFLWLVSVRRRSPEKRQRGWIVLVSIFLMIVSAGGI</sequence>
<feature type="transmembrane region" description="Helical" evidence="1">
    <location>
        <begin position="212"/>
        <end position="230"/>
    </location>
</feature>
<dbReference type="EMBL" id="JBHSGK010000011">
    <property type="protein sequence ID" value="MFC4736913.1"/>
    <property type="molecule type" value="Genomic_DNA"/>
</dbReference>
<organism evidence="2 3">
    <name type="scientific">Bacillus daqingensis</name>
    <dbReference type="NCBI Taxonomy" id="872396"/>
    <lineage>
        <taxon>Bacteria</taxon>
        <taxon>Bacillati</taxon>
        <taxon>Bacillota</taxon>
        <taxon>Bacilli</taxon>
        <taxon>Bacillales</taxon>
        <taxon>Bacillaceae</taxon>
        <taxon>Bacillus</taxon>
    </lineage>
</organism>
<reference evidence="3" key="1">
    <citation type="journal article" date="2019" name="Int. J. Syst. Evol. Microbiol.">
        <title>The Global Catalogue of Microorganisms (GCM) 10K type strain sequencing project: providing services to taxonomists for standard genome sequencing and annotation.</title>
        <authorList>
            <consortium name="The Broad Institute Genomics Platform"/>
            <consortium name="The Broad Institute Genome Sequencing Center for Infectious Disease"/>
            <person name="Wu L."/>
            <person name="Ma J."/>
        </authorList>
    </citation>
    <scope>NUCLEOTIDE SEQUENCE [LARGE SCALE GENOMIC DNA]</scope>
    <source>
        <strain evidence="3">JCM 12165</strain>
    </source>
</reference>
<accession>A0ABV9NU33</accession>
<dbReference type="RefSeq" id="WP_377909526.1">
    <property type="nucleotide sequence ID" value="NZ_JBHSGK010000011.1"/>
</dbReference>
<gene>
    <name evidence="2" type="ORF">ACFO4L_09980</name>
</gene>
<feature type="transmembrane region" description="Helical" evidence="1">
    <location>
        <begin position="159"/>
        <end position="177"/>
    </location>
</feature>